<evidence type="ECO:0000256" key="4">
    <source>
        <dbReference type="SAM" id="SignalP"/>
    </source>
</evidence>
<accession>A0ABV9S501</accession>
<dbReference type="Proteomes" id="UP001595859">
    <property type="component" value="Unassembled WGS sequence"/>
</dbReference>
<dbReference type="RefSeq" id="WP_378057886.1">
    <property type="nucleotide sequence ID" value="NZ_JBHSIS010000009.1"/>
</dbReference>
<evidence type="ECO:0000313" key="6">
    <source>
        <dbReference type="EMBL" id="MFC4855918.1"/>
    </source>
</evidence>
<comment type="similarity">
    <text evidence="1">Belongs to the bacterial solute-binding protein 5 family.</text>
</comment>
<gene>
    <name evidence="6" type="ORF">ACFPCV_20595</name>
</gene>
<protein>
    <submittedName>
        <fullName evidence="6">ABC transporter substrate-binding protein</fullName>
    </submittedName>
</protein>
<dbReference type="EMBL" id="JBHSIS010000009">
    <property type="protein sequence ID" value="MFC4855918.1"/>
    <property type="molecule type" value="Genomic_DNA"/>
</dbReference>
<dbReference type="SUPFAM" id="SSF53850">
    <property type="entry name" value="Periplasmic binding protein-like II"/>
    <property type="match status" value="1"/>
</dbReference>
<dbReference type="PROSITE" id="PS51257">
    <property type="entry name" value="PROKAR_LIPOPROTEIN"/>
    <property type="match status" value="1"/>
</dbReference>
<dbReference type="PIRSF" id="PIRSF002741">
    <property type="entry name" value="MppA"/>
    <property type="match status" value="1"/>
</dbReference>
<organism evidence="6 7">
    <name type="scientific">Actinophytocola glycyrrhizae</name>
    <dbReference type="NCBI Taxonomy" id="2044873"/>
    <lineage>
        <taxon>Bacteria</taxon>
        <taxon>Bacillati</taxon>
        <taxon>Actinomycetota</taxon>
        <taxon>Actinomycetes</taxon>
        <taxon>Pseudonocardiales</taxon>
        <taxon>Pseudonocardiaceae</taxon>
    </lineage>
</organism>
<feature type="chain" id="PRO_5046163710" evidence="4">
    <location>
        <begin position="26"/>
        <end position="520"/>
    </location>
</feature>
<feature type="signal peptide" evidence="4">
    <location>
        <begin position="1"/>
        <end position="25"/>
    </location>
</feature>
<comment type="caution">
    <text evidence="6">The sequence shown here is derived from an EMBL/GenBank/DDBJ whole genome shotgun (WGS) entry which is preliminary data.</text>
</comment>
<dbReference type="InterPro" id="IPR000914">
    <property type="entry name" value="SBP_5_dom"/>
</dbReference>
<dbReference type="PANTHER" id="PTHR30290">
    <property type="entry name" value="PERIPLASMIC BINDING COMPONENT OF ABC TRANSPORTER"/>
    <property type="match status" value="1"/>
</dbReference>
<evidence type="ECO:0000256" key="3">
    <source>
        <dbReference type="ARBA" id="ARBA00022729"/>
    </source>
</evidence>
<dbReference type="CDD" id="cd00995">
    <property type="entry name" value="PBP2_NikA_DppA_OppA_like"/>
    <property type="match status" value="1"/>
</dbReference>
<keyword evidence="3 4" id="KW-0732">Signal</keyword>
<name>A0ABV9S501_9PSEU</name>
<dbReference type="InterPro" id="IPR030678">
    <property type="entry name" value="Peptide/Ni-bd"/>
</dbReference>
<evidence type="ECO:0000259" key="5">
    <source>
        <dbReference type="Pfam" id="PF00496"/>
    </source>
</evidence>
<sequence length="520" mass="55204">MRNSCRWGLASVAVGVALVATACGAGPEPTTASDAPRTGGDATIVLGVDAARGLDPAALFNLTPSGDANRMSAIFDVLFAADAATGEVTPGIGESLTSDADGRVWTLTLRAGVRFSDGTPFDAEAVKFNYERIADPATKSPLAGLVAGVTFAVADERTLTITLPAPNSQFDRTLALNLTYIGSPTALRADPAAFAEKPVGAGPFVLEEWVRDDHMTLVRNPAYYQEGRPYLDSVTFRVIADPVQRINAVTTGQAHAAVPGSELSFAQRAEGAGLAVTRAAAGGGPTLMFNTARAPFDDVRARRAVALAIDGKDLAAVVDPGSSQPESLYGPDSPFHPDERVLPGQDKDEAQQLFTELAADGKPVRFTVSMPGSGFFRRTAEYLQSRLSQFRDVEVAIEVLDNASLDRKVFQARDFDLSAQIVPVPDPEPNLYKLLHSGGQTNYMSYSSPEVDAALDEGRQSTDEATRAEAYATVERLVARDVPILPFRNQATYTVHSSDLVGLSLHGDGCLRYDRLGLAG</sequence>
<dbReference type="PANTHER" id="PTHR30290:SF9">
    <property type="entry name" value="OLIGOPEPTIDE-BINDING PROTEIN APPA"/>
    <property type="match status" value="1"/>
</dbReference>
<evidence type="ECO:0000256" key="1">
    <source>
        <dbReference type="ARBA" id="ARBA00005695"/>
    </source>
</evidence>
<feature type="domain" description="Solute-binding protein family 5" evidence="5">
    <location>
        <begin position="87"/>
        <end position="441"/>
    </location>
</feature>
<proteinExistence type="inferred from homology"/>
<dbReference type="InterPro" id="IPR039424">
    <property type="entry name" value="SBP_5"/>
</dbReference>
<dbReference type="Pfam" id="PF00496">
    <property type="entry name" value="SBP_bac_5"/>
    <property type="match status" value="1"/>
</dbReference>
<evidence type="ECO:0000313" key="7">
    <source>
        <dbReference type="Proteomes" id="UP001595859"/>
    </source>
</evidence>
<dbReference type="Gene3D" id="3.40.190.10">
    <property type="entry name" value="Periplasmic binding protein-like II"/>
    <property type="match status" value="1"/>
</dbReference>
<reference evidence="7" key="1">
    <citation type="journal article" date="2019" name="Int. J. Syst. Evol. Microbiol.">
        <title>The Global Catalogue of Microorganisms (GCM) 10K type strain sequencing project: providing services to taxonomists for standard genome sequencing and annotation.</title>
        <authorList>
            <consortium name="The Broad Institute Genomics Platform"/>
            <consortium name="The Broad Institute Genome Sequencing Center for Infectious Disease"/>
            <person name="Wu L."/>
            <person name="Ma J."/>
        </authorList>
    </citation>
    <scope>NUCLEOTIDE SEQUENCE [LARGE SCALE GENOMIC DNA]</scope>
    <source>
        <strain evidence="7">ZS-22-S1</strain>
    </source>
</reference>
<keyword evidence="7" id="KW-1185">Reference proteome</keyword>
<keyword evidence="2" id="KW-0813">Transport</keyword>
<dbReference type="Gene3D" id="3.10.105.10">
    <property type="entry name" value="Dipeptide-binding Protein, Domain 3"/>
    <property type="match status" value="1"/>
</dbReference>
<evidence type="ECO:0000256" key="2">
    <source>
        <dbReference type="ARBA" id="ARBA00022448"/>
    </source>
</evidence>